<evidence type="ECO:0008006" key="2">
    <source>
        <dbReference type="Google" id="ProtNLM"/>
    </source>
</evidence>
<reference evidence="1" key="1">
    <citation type="journal article" date="2015" name="Nature">
        <title>Complex archaea that bridge the gap between prokaryotes and eukaryotes.</title>
        <authorList>
            <person name="Spang A."/>
            <person name="Saw J.H."/>
            <person name="Jorgensen S.L."/>
            <person name="Zaremba-Niedzwiedzka K."/>
            <person name="Martijn J."/>
            <person name="Lind A.E."/>
            <person name="van Eijk R."/>
            <person name="Schleper C."/>
            <person name="Guy L."/>
            <person name="Ettema T.J."/>
        </authorList>
    </citation>
    <scope>NUCLEOTIDE SEQUENCE</scope>
</reference>
<name>A0A0F9JJR6_9ZZZZ</name>
<dbReference type="AlphaFoldDB" id="A0A0F9JJR6"/>
<evidence type="ECO:0000313" key="1">
    <source>
        <dbReference type="EMBL" id="KKM62596.1"/>
    </source>
</evidence>
<sequence length="161" mass="18476">VIKYICDECGENFDDWGSRPRTSCSPSCSPLANSVERPTCLRCGNSVRLMRNVYCSRSCAGKSQIMSKMDGTHYDRNAAAIKKQRRDKYRSDPEYRRKITARVKGYKANPEQEPCELCGKEISDRHHDDYSKPEEVRRLCRSCHIKHHRDELGSWGTGLSA</sequence>
<protein>
    <recommendedName>
        <fullName evidence="2">HNH nuclease domain-containing protein</fullName>
    </recommendedName>
</protein>
<comment type="caution">
    <text evidence="1">The sequence shown here is derived from an EMBL/GenBank/DDBJ whole genome shotgun (WGS) entry which is preliminary data.</text>
</comment>
<feature type="non-terminal residue" evidence="1">
    <location>
        <position position="1"/>
    </location>
</feature>
<accession>A0A0F9JJR6</accession>
<dbReference type="EMBL" id="LAZR01011262">
    <property type="protein sequence ID" value="KKM62596.1"/>
    <property type="molecule type" value="Genomic_DNA"/>
</dbReference>
<proteinExistence type="predicted"/>
<gene>
    <name evidence="1" type="ORF">LCGC14_1520140</name>
</gene>
<organism evidence="1">
    <name type="scientific">marine sediment metagenome</name>
    <dbReference type="NCBI Taxonomy" id="412755"/>
    <lineage>
        <taxon>unclassified sequences</taxon>
        <taxon>metagenomes</taxon>
        <taxon>ecological metagenomes</taxon>
    </lineage>
</organism>